<feature type="region of interest" description="Disordered" evidence="1">
    <location>
        <begin position="37"/>
        <end position="64"/>
    </location>
</feature>
<dbReference type="Proteomes" id="UP001152795">
    <property type="component" value="Unassembled WGS sequence"/>
</dbReference>
<dbReference type="EMBL" id="CACRXK020008944">
    <property type="protein sequence ID" value="CAB4016032.1"/>
    <property type="molecule type" value="Genomic_DNA"/>
</dbReference>
<sequence length="123" mass="13753">MVNQLVRIYGDSASPSFTKSEDGVKKETVFYGGVSGQVREENDRSSRDSLTREGDIIQGDDYHTEHQGEIGMTMRTQTVCGRKWLDCYTVSLIDEDIIKEKPSTAAFRSEKKVIIPAVIGSNF</sequence>
<organism evidence="2 3">
    <name type="scientific">Paramuricea clavata</name>
    <name type="common">Red gorgonian</name>
    <name type="synonym">Violescent sea-whip</name>
    <dbReference type="NCBI Taxonomy" id="317549"/>
    <lineage>
        <taxon>Eukaryota</taxon>
        <taxon>Metazoa</taxon>
        <taxon>Cnidaria</taxon>
        <taxon>Anthozoa</taxon>
        <taxon>Octocorallia</taxon>
        <taxon>Malacalcyonacea</taxon>
        <taxon>Plexauridae</taxon>
        <taxon>Paramuricea</taxon>
    </lineage>
</organism>
<protein>
    <submittedName>
        <fullName evidence="2">Uncharacterized protein</fullName>
    </submittedName>
</protein>
<evidence type="ECO:0000313" key="2">
    <source>
        <dbReference type="EMBL" id="CAB4016032.1"/>
    </source>
</evidence>
<name>A0A6S7JH23_PARCT</name>
<evidence type="ECO:0000313" key="3">
    <source>
        <dbReference type="Proteomes" id="UP001152795"/>
    </source>
</evidence>
<keyword evidence="3" id="KW-1185">Reference proteome</keyword>
<feature type="compositionally biased region" description="Basic and acidic residues" evidence="1">
    <location>
        <begin position="38"/>
        <end position="64"/>
    </location>
</feature>
<evidence type="ECO:0000256" key="1">
    <source>
        <dbReference type="SAM" id="MobiDB-lite"/>
    </source>
</evidence>
<proteinExistence type="predicted"/>
<reference evidence="2" key="1">
    <citation type="submission" date="2020-04" db="EMBL/GenBank/DDBJ databases">
        <authorList>
            <person name="Alioto T."/>
            <person name="Alioto T."/>
            <person name="Gomez Garrido J."/>
        </authorList>
    </citation>
    <scope>NUCLEOTIDE SEQUENCE</scope>
    <source>
        <strain evidence="2">A484AB</strain>
    </source>
</reference>
<gene>
    <name evidence="2" type="ORF">PACLA_8A048362</name>
</gene>
<accession>A0A6S7JH23</accession>
<comment type="caution">
    <text evidence="2">The sequence shown here is derived from an EMBL/GenBank/DDBJ whole genome shotgun (WGS) entry which is preliminary data.</text>
</comment>
<dbReference type="AlphaFoldDB" id="A0A6S7JH23"/>